<sequence length="205" mass="22314">MAAWWCWPLPAWLGSSAAWFVLLNVVVGAIFALSSRPQPPSPSSSASPRRRGVTRRASPVLLQRIRSFSTFSFPSYNSQETEEITTPRRRPPSTPRAAVAVASAAAPAAAAEGDDIDEDEGDANANAMSMDEVYALVLAAGRPQAPTEDETARYEVDAKAEEFKEDLRQQRLRSIFNYTQMLKQRAAAAARRAPVTAAPPDTTNH</sequence>
<organism evidence="3">
    <name type="scientific">Brachypodium distachyon</name>
    <name type="common">Purple false brome</name>
    <name type="synonym">Trachynia distachya</name>
    <dbReference type="NCBI Taxonomy" id="15368"/>
    <lineage>
        <taxon>Eukaryota</taxon>
        <taxon>Viridiplantae</taxon>
        <taxon>Streptophyta</taxon>
        <taxon>Embryophyta</taxon>
        <taxon>Tracheophyta</taxon>
        <taxon>Spermatophyta</taxon>
        <taxon>Magnoliopsida</taxon>
        <taxon>Liliopsida</taxon>
        <taxon>Poales</taxon>
        <taxon>Poaceae</taxon>
        <taxon>BOP clade</taxon>
        <taxon>Pooideae</taxon>
        <taxon>Stipodae</taxon>
        <taxon>Brachypodieae</taxon>
        <taxon>Brachypodium</taxon>
    </lineage>
</organism>
<keyword evidence="2" id="KW-0812">Transmembrane</keyword>
<dbReference type="Proteomes" id="UP000008810">
    <property type="component" value="Chromosome 4"/>
</dbReference>
<dbReference type="GeneID" id="100826581"/>
<feature type="region of interest" description="Disordered" evidence="1">
    <location>
        <begin position="35"/>
        <end position="55"/>
    </location>
</feature>
<feature type="transmembrane region" description="Helical" evidence="2">
    <location>
        <begin position="12"/>
        <end position="33"/>
    </location>
</feature>
<reference evidence="3 4" key="1">
    <citation type="journal article" date="2010" name="Nature">
        <title>Genome sequencing and analysis of the model grass Brachypodium distachyon.</title>
        <authorList>
            <consortium name="International Brachypodium Initiative"/>
        </authorList>
    </citation>
    <scope>NUCLEOTIDE SEQUENCE [LARGE SCALE GENOMIC DNA]</scope>
    <source>
        <strain evidence="3">Bd21</strain>
        <strain evidence="4">cv. Bd21</strain>
    </source>
</reference>
<dbReference type="OMA" id="MATEWWW"/>
<dbReference type="AlphaFoldDB" id="I1IPN1"/>
<gene>
    <name evidence="4" type="primary">LOC100826581</name>
    <name evidence="3" type="ORF">BRADI_4g28890v3</name>
</gene>
<reference evidence="4" key="3">
    <citation type="submission" date="2018-08" db="UniProtKB">
        <authorList>
            <consortium name="EnsemblPlants"/>
        </authorList>
    </citation>
    <scope>IDENTIFICATION</scope>
    <source>
        <strain evidence="4">cv. Bd21</strain>
    </source>
</reference>
<dbReference type="eggNOG" id="ENOG502R67D">
    <property type="taxonomic scope" value="Eukaryota"/>
</dbReference>
<evidence type="ECO:0000256" key="2">
    <source>
        <dbReference type="SAM" id="Phobius"/>
    </source>
</evidence>
<name>I1IPN1_BRADI</name>
<evidence type="ECO:0000313" key="4">
    <source>
        <dbReference type="EnsemblPlants" id="KQJ90001"/>
    </source>
</evidence>
<dbReference type="Pfam" id="PF05553">
    <property type="entry name" value="DUF761"/>
    <property type="match status" value="1"/>
</dbReference>
<reference evidence="3" key="2">
    <citation type="submission" date="2017-06" db="EMBL/GenBank/DDBJ databases">
        <title>WGS assembly of Brachypodium distachyon.</title>
        <authorList>
            <consortium name="The International Brachypodium Initiative"/>
            <person name="Lucas S."/>
            <person name="Harmon-Smith M."/>
            <person name="Lail K."/>
            <person name="Tice H."/>
            <person name="Grimwood J."/>
            <person name="Bruce D."/>
            <person name="Barry K."/>
            <person name="Shu S."/>
            <person name="Lindquist E."/>
            <person name="Wang M."/>
            <person name="Pitluck S."/>
            <person name="Vogel J.P."/>
            <person name="Garvin D.F."/>
            <person name="Mockler T.C."/>
            <person name="Schmutz J."/>
            <person name="Rokhsar D."/>
            <person name="Bevan M.W."/>
        </authorList>
    </citation>
    <scope>NUCLEOTIDE SEQUENCE</scope>
    <source>
        <strain evidence="3">Bd21</strain>
    </source>
</reference>
<accession>I1IPN1</accession>
<protein>
    <recommendedName>
        <fullName evidence="6">DUF4408 domain-containing protein</fullName>
    </recommendedName>
</protein>
<dbReference type="EMBL" id="CM000883">
    <property type="protein sequence ID" value="KQJ90001.1"/>
    <property type="molecule type" value="Genomic_DNA"/>
</dbReference>
<dbReference type="KEGG" id="bdi:100826581"/>
<keyword evidence="2" id="KW-1133">Transmembrane helix</keyword>
<keyword evidence="5" id="KW-1185">Reference proteome</keyword>
<proteinExistence type="predicted"/>
<evidence type="ECO:0000313" key="3">
    <source>
        <dbReference type="EMBL" id="KQJ90001.1"/>
    </source>
</evidence>
<evidence type="ECO:0000256" key="1">
    <source>
        <dbReference type="SAM" id="MobiDB-lite"/>
    </source>
</evidence>
<feature type="region of interest" description="Disordered" evidence="1">
    <location>
        <begin position="78"/>
        <end position="97"/>
    </location>
</feature>
<dbReference type="HOGENOM" id="CLU_089101_1_0_1"/>
<keyword evidence="2" id="KW-0472">Membrane</keyword>
<evidence type="ECO:0008006" key="6">
    <source>
        <dbReference type="Google" id="ProtNLM"/>
    </source>
</evidence>
<evidence type="ECO:0000313" key="5">
    <source>
        <dbReference type="Proteomes" id="UP000008810"/>
    </source>
</evidence>
<dbReference type="RefSeq" id="XP_003576462.1">
    <property type="nucleotide sequence ID" value="XM_003576414.4"/>
</dbReference>
<dbReference type="InterPro" id="IPR008480">
    <property type="entry name" value="DUF761_pln"/>
</dbReference>
<dbReference type="EnsemblPlants" id="KQJ90001">
    <property type="protein sequence ID" value="KQJ90001"/>
    <property type="gene ID" value="BRADI_4g28890v3"/>
</dbReference>
<dbReference type="OrthoDB" id="696738at2759"/>
<dbReference type="Gramene" id="KQJ90001">
    <property type="protein sequence ID" value="KQJ90001"/>
    <property type="gene ID" value="BRADI_4g28890v3"/>
</dbReference>